<comment type="caution">
    <text evidence="14">The sequence shown here is derived from an EMBL/GenBank/DDBJ whole genome shotgun (WGS) entry which is preliminary data.</text>
</comment>
<keyword evidence="15" id="KW-1185">Reference proteome</keyword>
<keyword evidence="8" id="KW-0811">Translocation</keyword>
<dbReference type="PANTHER" id="PTHR12504">
    <property type="entry name" value="MITOCHONDRIAL IMPORT RECEPTOR SUBUNIT TOM22"/>
    <property type="match status" value="1"/>
</dbReference>
<sequence>MVKISDFEENGQQHTNTPYSESYSSASSSTDSLLSIDTLEFDDNQSIFSRLAALIDIIPPTTRHLISSKISGAASIIMRTGNRLGSALWIISTSTLLVGLPFAFVLEKEANSKETAIERDMIERHEGVQVLVGIPLPYPAVEPHELSQPPKIQPLPRFTMVENDGFRHYFF</sequence>
<comment type="subcellular location">
    <subcellularLocation>
        <location evidence="1">Mitochondrion outer membrane</location>
        <topology evidence="1">Single-pass membrane protein</topology>
    </subcellularLocation>
</comment>
<evidence type="ECO:0000256" key="8">
    <source>
        <dbReference type="ARBA" id="ARBA00023010"/>
    </source>
</evidence>
<protein>
    <submittedName>
        <fullName evidence="14">Mitochondrial import receptor subunit Tom22-domain-containing protein</fullName>
    </submittedName>
</protein>
<evidence type="ECO:0000256" key="11">
    <source>
        <dbReference type="ARBA" id="ARBA00023170"/>
    </source>
</evidence>
<evidence type="ECO:0000256" key="1">
    <source>
        <dbReference type="ARBA" id="ARBA00004572"/>
    </source>
</evidence>
<reference evidence="14 15" key="1">
    <citation type="submission" date="2020-07" db="EMBL/GenBank/DDBJ databases">
        <title>Comparative genomics of pyrophilous fungi reveals a link between fire events and developmental genes.</title>
        <authorList>
            <consortium name="DOE Joint Genome Institute"/>
            <person name="Steindorff A.S."/>
            <person name="Carver A."/>
            <person name="Calhoun S."/>
            <person name="Stillman K."/>
            <person name="Liu H."/>
            <person name="Lipzen A."/>
            <person name="Pangilinan J."/>
            <person name="Labutti K."/>
            <person name="Bruns T.D."/>
            <person name="Grigoriev I.V."/>
        </authorList>
    </citation>
    <scope>NUCLEOTIDE SEQUENCE [LARGE SCALE GENOMIC DNA]</scope>
    <source>
        <strain evidence="14 15">CBS 144469</strain>
    </source>
</reference>
<evidence type="ECO:0000256" key="7">
    <source>
        <dbReference type="ARBA" id="ARBA00022989"/>
    </source>
</evidence>
<dbReference type="CDD" id="cd22884">
    <property type="entry name" value="TOM22"/>
    <property type="match status" value="1"/>
</dbReference>
<evidence type="ECO:0000256" key="13">
    <source>
        <dbReference type="SAM" id="Phobius"/>
    </source>
</evidence>
<keyword evidence="4 13" id="KW-0812">Transmembrane</keyword>
<name>A0A8H6HY01_9AGAR</name>
<evidence type="ECO:0000313" key="15">
    <source>
        <dbReference type="Proteomes" id="UP000521943"/>
    </source>
</evidence>
<evidence type="ECO:0000256" key="2">
    <source>
        <dbReference type="ARBA" id="ARBA00009874"/>
    </source>
</evidence>
<keyword evidence="3" id="KW-0813">Transport</keyword>
<dbReference type="Proteomes" id="UP000521943">
    <property type="component" value="Unassembled WGS sequence"/>
</dbReference>
<keyword evidence="11 14" id="KW-0675">Receptor</keyword>
<evidence type="ECO:0000256" key="5">
    <source>
        <dbReference type="ARBA" id="ARBA00022787"/>
    </source>
</evidence>
<evidence type="ECO:0000256" key="12">
    <source>
        <dbReference type="SAM" id="MobiDB-lite"/>
    </source>
</evidence>
<dbReference type="GO" id="GO:0005741">
    <property type="term" value="C:mitochondrial outer membrane"/>
    <property type="evidence" value="ECO:0007669"/>
    <property type="project" value="UniProtKB-SubCell"/>
</dbReference>
<dbReference type="InterPro" id="IPR005683">
    <property type="entry name" value="Tom22"/>
</dbReference>
<keyword evidence="7 13" id="KW-1133">Transmembrane helix</keyword>
<dbReference type="AlphaFoldDB" id="A0A8H6HY01"/>
<dbReference type="PANTHER" id="PTHR12504:SF0">
    <property type="entry name" value="MITOCHONDRIAL IMPORT RECEPTOR SUBUNIT TOM22 HOMOLOG"/>
    <property type="match status" value="1"/>
</dbReference>
<feature type="region of interest" description="Disordered" evidence="12">
    <location>
        <begin position="1"/>
        <end position="25"/>
    </location>
</feature>
<evidence type="ECO:0000256" key="10">
    <source>
        <dbReference type="ARBA" id="ARBA00023136"/>
    </source>
</evidence>
<comment type="similarity">
    <text evidence="2">Belongs to the Tom22 family.</text>
</comment>
<dbReference type="GO" id="GO:0006886">
    <property type="term" value="P:intracellular protein transport"/>
    <property type="evidence" value="ECO:0007669"/>
    <property type="project" value="InterPro"/>
</dbReference>
<accession>A0A8H6HY01</accession>
<evidence type="ECO:0000256" key="4">
    <source>
        <dbReference type="ARBA" id="ARBA00022692"/>
    </source>
</evidence>
<evidence type="ECO:0000313" key="14">
    <source>
        <dbReference type="EMBL" id="KAF6755295.1"/>
    </source>
</evidence>
<keyword evidence="10 13" id="KW-0472">Membrane</keyword>
<evidence type="ECO:0000256" key="3">
    <source>
        <dbReference type="ARBA" id="ARBA00022448"/>
    </source>
</evidence>
<dbReference type="Pfam" id="PF04281">
    <property type="entry name" value="Tom22"/>
    <property type="match status" value="1"/>
</dbReference>
<gene>
    <name evidence="14" type="ORF">DFP72DRAFT_896415</name>
</gene>
<evidence type="ECO:0000256" key="6">
    <source>
        <dbReference type="ARBA" id="ARBA00022927"/>
    </source>
</evidence>
<keyword evidence="9" id="KW-0496">Mitochondrion</keyword>
<dbReference type="EMBL" id="JACGCI010000030">
    <property type="protein sequence ID" value="KAF6755295.1"/>
    <property type="molecule type" value="Genomic_DNA"/>
</dbReference>
<proteinExistence type="inferred from homology"/>
<dbReference type="OrthoDB" id="10016939at2759"/>
<feature type="transmembrane region" description="Helical" evidence="13">
    <location>
        <begin position="87"/>
        <end position="106"/>
    </location>
</feature>
<evidence type="ECO:0000256" key="9">
    <source>
        <dbReference type="ARBA" id="ARBA00023128"/>
    </source>
</evidence>
<organism evidence="14 15">
    <name type="scientific">Ephemerocybe angulata</name>
    <dbReference type="NCBI Taxonomy" id="980116"/>
    <lineage>
        <taxon>Eukaryota</taxon>
        <taxon>Fungi</taxon>
        <taxon>Dikarya</taxon>
        <taxon>Basidiomycota</taxon>
        <taxon>Agaricomycotina</taxon>
        <taxon>Agaricomycetes</taxon>
        <taxon>Agaricomycetidae</taxon>
        <taxon>Agaricales</taxon>
        <taxon>Agaricineae</taxon>
        <taxon>Psathyrellaceae</taxon>
        <taxon>Ephemerocybe</taxon>
    </lineage>
</organism>
<keyword evidence="5" id="KW-1000">Mitochondrion outer membrane</keyword>
<keyword evidence="6" id="KW-0653">Protein transport</keyword>